<keyword evidence="3 7" id="KW-1133">Transmembrane helix</keyword>
<keyword evidence="10" id="KW-1185">Reference proteome</keyword>
<feature type="domain" description="Rhodopsin" evidence="8">
    <location>
        <begin position="45"/>
        <end position="283"/>
    </location>
</feature>
<evidence type="ECO:0000256" key="6">
    <source>
        <dbReference type="SAM" id="MobiDB-lite"/>
    </source>
</evidence>
<keyword evidence="4 7" id="KW-0472">Membrane</keyword>
<dbReference type="PANTHER" id="PTHR33048:SF124">
    <property type="entry name" value="INTEGRAL MEMBRANE PROTEIN"/>
    <property type="match status" value="1"/>
</dbReference>
<feature type="transmembrane region" description="Helical" evidence="7">
    <location>
        <begin position="101"/>
        <end position="128"/>
    </location>
</feature>
<comment type="similarity">
    <text evidence="5">Belongs to the SAT4 family.</text>
</comment>
<dbReference type="PANTHER" id="PTHR33048">
    <property type="entry name" value="PTH11-LIKE INTEGRAL MEMBRANE PROTEIN (AFU_ORTHOLOGUE AFUA_5G11245)"/>
    <property type="match status" value="1"/>
</dbReference>
<dbReference type="Proteomes" id="UP000799764">
    <property type="component" value="Unassembled WGS sequence"/>
</dbReference>
<feature type="region of interest" description="Disordered" evidence="6">
    <location>
        <begin position="1"/>
        <end position="22"/>
    </location>
</feature>
<accession>A0A9P4PAT0</accession>
<feature type="transmembrane region" description="Helical" evidence="7">
    <location>
        <begin position="28"/>
        <end position="49"/>
    </location>
</feature>
<reference evidence="9" key="1">
    <citation type="journal article" date="2020" name="Stud. Mycol.">
        <title>101 Dothideomycetes genomes: a test case for predicting lifestyles and emergence of pathogens.</title>
        <authorList>
            <person name="Haridas S."/>
            <person name="Albert R."/>
            <person name="Binder M."/>
            <person name="Bloem J."/>
            <person name="Labutti K."/>
            <person name="Salamov A."/>
            <person name="Andreopoulos B."/>
            <person name="Baker S."/>
            <person name="Barry K."/>
            <person name="Bills G."/>
            <person name="Bluhm B."/>
            <person name="Cannon C."/>
            <person name="Castanera R."/>
            <person name="Culley D."/>
            <person name="Daum C."/>
            <person name="Ezra D."/>
            <person name="Gonzalez J."/>
            <person name="Henrissat B."/>
            <person name="Kuo A."/>
            <person name="Liang C."/>
            <person name="Lipzen A."/>
            <person name="Lutzoni F."/>
            <person name="Magnuson J."/>
            <person name="Mondo S."/>
            <person name="Nolan M."/>
            <person name="Ohm R."/>
            <person name="Pangilinan J."/>
            <person name="Park H.-J."/>
            <person name="Ramirez L."/>
            <person name="Alfaro M."/>
            <person name="Sun H."/>
            <person name="Tritt A."/>
            <person name="Yoshinaga Y."/>
            <person name="Zwiers L.-H."/>
            <person name="Turgeon B."/>
            <person name="Goodwin S."/>
            <person name="Spatafora J."/>
            <person name="Crous P."/>
            <person name="Grigoriev I."/>
        </authorList>
    </citation>
    <scope>NUCLEOTIDE SEQUENCE</scope>
    <source>
        <strain evidence="9">CBS 690.94</strain>
    </source>
</reference>
<organism evidence="9 10">
    <name type="scientific">Karstenula rhodostoma CBS 690.94</name>
    <dbReference type="NCBI Taxonomy" id="1392251"/>
    <lineage>
        <taxon>Eukaryota</taxon>
        <taxon>Fungi</taxon>
        <taxon>Dikarya</taxon>
        <taxon>Ascomycota</taxon>
        <taxon>Pezizomycotina</taxon>
        <taxon>Dothideomycetes</taxon>
        <taxon>Pleosporomycetidae</taxon>
        <taxon>Pleosporales</taxon>
        <taxon>Massarineae</taxon>
        <taxon>Didymosphaeriaceae</taxon>
        <taxon>Karstenula</taxon>
    </lineage>
</organism>
<evidence type="ECO:0000313" key="9">
    <source>
        <dbReference type="EMBL" id="KAF2439773.1"/>
    </source>
</evidence>
<feature type="compositionally biased region" description="Polar residues" evidence="6">
    <location>
        <begin position="12"/>
        <end position="22"/>
    </location>
</feature>
<dbReference type="AlphaFoldDB" id="A0A9P4PAT0"/>
<evidence type="ECO:0000256" key="7">
    <source>
        <dbReference type="SAM" id="Phobius"/>
    </source>
</evidence>
<feature type="region of interest" description="Disordered" evidence="6">
    <location>
        <begin position="293"/>
        <end position="360"/>
    </location>
</feature>
<gene>
    <name evidence="9" type="ORF">P171DRAFT_524858</name>
</gene>
<keyword evidence="2 7" id="KW-0812">Transmembrane</keyword>
<dbReference type="InterPro" id="IPR049326">
    <property type="entry name" value="Rhodopsin_dom_fungi"/>
</dbReference>
<feature type="transmembrane region" description="Helical" evidence="7">
    <location>
        <begin position="259"/>
        <end position="277"/>
    </location>
</feature>
<dbReference type="Pfam" id="PF20684">
    <property type="entry name" value="Fung_rhodopsin"/>
    <property type="match status" value="1"/>
</dbReference>
<comment type="caution">
    <text evidence="9">The sequence shown here is derived from an EMBL/GenBank/DDBJ whole genome shotgun (WGS) entry which is preliminary data.</text>
</comment>
<comment type="subcellular location">
    <subcellularLocation>
        <location evidence="1">Membrane</location>
        <topology evidence="1">Multi-pass membrane protein</topology>
    </subcellularLocation>
</comment>
<dbReference type="OrthoDB" id="444631at2759"/>
<name>A0A9P4PAT0_9PLEO</name>
<feature type="transmembrane region" description="Helical" evidence="7">
    <location>
        <begin position="182"/>
        <end position="208"/>
    </location>
</feature>
<dbReference type="GO" id="GO:0016020">
    <property type="term" value="C:membrane"/>
    <property type="evidence" value="ECO:0007669"/>
    <property type="project" value="UniProtKB-SubCell"/>
</dbReference>
<evidence type="ECO:0000256" key="2">
    <source>
        <dbReference type="ARBA" id="ARBA00022692"/>
    </source>
</evidence>
<dbReference type="EMBL" id="MU001508">
    <property type="protein sequence ID" value="KAF2439773.1"/>
    <property type="molecule type" value="Genomic_DNA"/>
</dbReference>
<feature type="transmembrane region" description="Helical" evidence="7">
    <location>
        <begin position="61"/>
        <end position="81"/>
    </location>
</feature>
<sequence length="414" mass="45327">MLASPYLLEPPQGQSRHSANPEDNSSQVIVAGVATTVVASLALAARIFARLHVLKNAGSDDYLAIVAMCLSLAFCGTTFNATRLGAGKHMWYMLVSDYSPYFLAGNIGITITYSLSVSFSKLSILVLYLRLSPDANFRRVVYSVISVVIAYTLAYELIIIFQCRPVAAAWDIAVKGTCLKPMIQMMVFSSLNILIDLITLALPVKLFLELQMSIRQRMSLIAMFGAGSFVCAVAIQRTIILPHLLNSSDYTWDVVPQMVWGFLEVNTGVVCAALPASKPLFTRYLPRFLSSRSRDSSRRKSGSLPLPESLGGDRKRRGNGPHAPFAGNSGGRNLDEPGSEDDDEMYLWPSRGKGSARNGKSIPEQISLESLHDTTYGIQNKVRTVVSAAPDSTKIVRHSMAHSITVTTETRIER</sequence>
<evidence type="ECO:0000256" key="3">
    <source>
        <dbReference type="ARBA" id="ARBA00022989"/>
    </source>
</evidence>
<feature type="transmembrane region" description="Helical" evidence="7">
    <location>
        <begin position="140"/>
        <end position="162"/>
    </location>
</feature>
<evidence type="ECO:0000313" key="10">
    <source>
        <dbReference type="Proteomes" id="UP000799764"/>
    </source>
</evidence>
<evidence type="ECO:0000256" key="4">
    <source>
        <dbReference type="ARBA" id="ARBA00023136"/>
    </source>
</evidence>
<feature type="transmembrane region" description="Helical" evidence="7">
    <location>
        <begin position="220"/>
        <end position="239"/>
    </location>
</feature>
<evidence type="ECO:0000256" key="1">
    <source>
        <dbReference type="ARBA" id="ARBA00004141"/>
    </source>
</evidence>
<evidence type="ECO:0000256" key="5">
    <source>
        <dbReference type="ARBA" id="ARBA00038359"/>
    </source>
</evidence>
<protein>
    <recommendedName>
        <fullName evidence="8">Rhodopsin domain-containing protein</fullName>
    </recommendedName>
</protein>
<proteinExistence type="inferred from homology"/>
<evidence type="ECO:0000259" key="8">
    <source>
        <dbReference type="Pfam" id="PF20684"/>
    </source>
</evidence>
<dbReference type="InterPro" id="IPR052337">
    <property type="entry name" value="SAT4-like"/>
</dbReference>